<accession>A0A8J7GVF1</accession>
<comment type="caution">
    <text evidence="1">The sequence shown here is derived from an EMBL/GenBank/DDBJ whole genome shotgun (WGS) entry which is preliminary data.</text>
</comment>
<reference evidence="1" key="1">
    <citation type="submission" date="2020-11" db="EMBL/GenBank/DDBJ databases">
        <title>Sequencing the genomes of 1000 actinobacteria strains.</title>
        <authorList>
            <person name="Klenk H.-P."/>
        </authorList>
    </citation>
    <scope>NUCLEOTIDE SEQUENCE</scope>
    <source>
        <strain evidence="1">DSM 45356</strain>
    </source>
</reference>
<dbReference type="EMBL" id="JADOUF010000001">
    <property type="protein sequence ID" value="MBG6138181.1"/>
    <property type="molecule type" value="Genomic_DNA"/>
</dbReference>
<evidence type="ECO:0000313" key="1">
    <source>
        <dbReference type="EMBL" id="MBG6138181.1"/>
    </source>
</evidence>
<proteinExistence type="predicted"/>
<protein>
    <recommendedName>
        <fullName evidence="3">Excreted virulence factor EspC (Type VII ESX diderm)</fullName>
    </recommendedName>
</protein>
<gene>
    <name evidence="1" type="ORF">IW245_004375</name>
</gene>
<name>A0A8J7GVF1_9ACTN</name>
<sequence length="113" mass="12581">MGDDHKGFWVDPVALEECRQRLAQVRYRTAELLRVAEQADPEWFIWGALGAQMAAAYWGGCGRDLYRQLEMMAEGIAGRVEAIDAAGKAYQDTDRGIAEALRGIHRLLGEDGK</sequence>
<keyword evidence="2" id="KW-1185">Reference proteome</keyword>
<dbReference type="Proteomes" id="UP000622552">
    <property type="component" value="Unassembled WGS sequence"/>
</dbReference>
<organism evidence="1 2">
    <name type="scientific">Longispora fulva</name>
    <dbReference type="NCBI Taxonomy" id="619741"/>
    <lineage>
        <taxon>Bacteria</taxon>
        <taxon>Bacillati</taxon>
        <taxon>Actinomycetota</taxon>
        <taxon>Actinomycetes</taxon>
        <taxon>Micromonosporales</taxon>
        <taxon>Micromonosporaceae</taxon>
        <taxon>Longispora</taxon>
    </lineage>
</organism>
<evidence type="ECO:0008006" key="3">
    <source>
        <dbReference type="Google" id="ProtNLM"/>
    </source>
</evidence>
<dbReference type="AlphaFoldDB" id="A0A8J7GVF1"/>
<dbReference type="RefSeq" id="WP_197004963.1">
    <property type="nucleotide sequence ID" value="NZ_BONS01000017.1"/>
</dbReference>
<evidence type="ECO:0000313" key="2">
    <source>
        <dbReference type="Proteomes" id="UP000622552"/>
    </source>
</evidence>